<organism evidence="3 4">
    <name type="scientific">Lacibacter cauensis</name>
    <dbReference type="NCBI Taxonomy" id="510947"/>
    <lineage>
        <taxon>Bacteria</taxon>
        <taxon>Pseudomonadati</taxon>
        <taxon>Bacteroidota</taxon>
        <taxon>Chitinophagia</taxon>
        <taxon>Chitinophagales</taxon>
        <taxon>Chitinophagaceae</taxon>
        <taxon>Lacibacter</taxon>
    </lineage>
</organism>
<sequence>MLTSTACCFGIGFTATFRCYKHRLITCWCVFLFILFVLSGIKQRHSNEFVMMKCSCTQQDCEYTDSFLFAEKTQTHKEEKKKSKKKVQGTRKKIHLSTSSRIKNPIPFNSAFSAHLLLCVKHCKQSAQSLLLFPPPSNS</sequence>
<name>A0A562SM95_9BACT</name>
<keyword evidence="2" id="KW-0472">Membrane</keyword>
<dbReference type="Proteomes" id="UP000316167">
    <property type="component" value="Unassembled WGS sequence"/>
</dbReference>
<keyword evidence="4" id="KW-1185">Reference proteome</keyword>
<feature type="compositionally biased region" description="Basic residues" evidence="1">
    <location>
        <begin position="82"/>
        <end position="94"/>
    </location>
</feature>
<feature type="region of interest" description="Disordered" evidence="1">
    <location>
        <begin position="75"/>
        <end position="94"/>
    </location>
</feature>
<evidence type="ECO:0000256" key="1">
    <source>
        <dbReference type="SAM" id="MobiDB-lite"/>
    </source>
</evidence>
<protein>
    <submittedName>
        <fullName evidence="3">Uncharacterized protein</fullName>
    </submittedName>
</protein>
<evidence type="ECO:0000313" key="4">
    <source>
        <dbReference type="Proteomes" id="UP000316167"/>
    </source>
</evidence>
<dbReference type="AlphaFoldDB" id="A0A562SM95"/>
<comment type="caution">
    <text evidence="3">The sequence shown here is derived from an EMBL/GenBank/DDBJ whole genome shotgun (WGS) entry which is preliminary data.</text>
</comment>
<feature type="transmembrane region" description="Helical" evidence="2">
    <location>
        <begin position="23"/>
        <end position="41"/>
    </location>
</feature>
<gene>
    <name evidence="3" type="ORF">IQ13_2769</name>
</gene>
<evidence type="ECO:0000256" key="2">
    <source>
        <dbReference type="SAM" id="Phobius"/>
    </source>
</evidence>
<reference evidence="3 4" key="1">
    <citation type="journal article" date="2015" name="Stand. Genomic Sci.">
        <title>Genomic Encyclopedia of Bacterial and Archaeal Type Strains, Phase III: the genomes of soil and plant-associated and newly described type strains.</title>
        <authorList>
            <person name="Whitman W.B."/>
            <person name="Woyke T."/>
            <person name="Klenk H.P."/>
            <person name="Zhou Y."/>
            <person name="Lilburn T.G."/>
            <person name="Beck B.J."/>
            <person name="De Vos P."/>
            <person name="Vandamme P."/>
            <person name="Eisen J.A."/>
            <person name="Garrity G."/>
            <person name="Hugenholtz P."/>
            <person name="Kyrpides N.C."/>
        </authorList>
    </citation>
    <scope>NUCLEOTIDE SEQUENCE [LARGE SCALE GENOMIC DNA]</scope>
    <source>
        <strain evidence="3 4">CGMCC 1.7271</strain>
    </source>
</reference>
<dbReference type="EMBL" id="VLLE01000004">
    <property type="protein sequence ID" value="TWI81750.1"/>
    <property type="molecule type" value="Genomic_DNA"/>
</dbReference>
<accession>A0A562SM95</accession>
<proteinExistence type="predicted"/>
<keyword evidence="2" id="KW-1133">Transmembrane helix</keyword>
<keyword evidence="2" id="KW-0812">Transmembrane</keyword>
<evidence type="ECO:0000313" key="3">
    <source>
        <dbReference type="EMBL" id="TWI81750.1"/>
    </source>
</evidence>